<sequence length="275" mass="31884">MEPNQFPNPNSPNSGLPMFDGGGRGARWPGQDDYWVDTPGSAGSAQFSTPEFDPFFNTDNYRVDKVEPSRGQPASTQPGPPAKPARMKRMARKDKGPAVPLPADEVNNEYALKITDYVDAEYTALVQCWIDISEDPIYSNNQTMSRLWNRIKERYNEFKPHWPYKRNKEQLRKCWELLRTSVNYFWDIYVRMRDSRASGESMDERSRLGRASVRLIKRLKPQADRLEKRQLTSWEKQLGQAGSRTWLRCRSGHPLGTNRSRQQKFINSSTRNTMD</sequence>
<accession>A0ABD1HQ47</accession>
<organism evidence="2 3">
    <name type="scientific">Salvia divinorum</name>
    <name type="common">Maria pastora</name>
    <name type="synonym">Diviner's sage</name>
    <dbReference type="NCBI Taxonomy" id="28513"/>
    <lineage>
        <taxon>Eukaryota</taxon>
        <taxon>Viridiplantae</taxon>
        <taxon>Streptophyta</taxon>
        <taxon>Embryophyta</taxon>
        <taxon>Tracheophyta</taxon>
        <taxon>Spermatophyta</taxon>
        <taxon>Magnoliopsida</taxon>
        <taxon>eudicotyledons</taxon>
        <taxon>Gunneridae</taxon>
        <taxon>Pentapetalae</taxon>
        <taxon>asterids</taxon>
        <taxon>lamiids</taxon>
        <taxon>Lamiales</taxon>
        <taxon>Lamiaceae</taxon>
        <taxon>Nepetoideae</taxon>
        <taxon>Mentheae</taxon>
        <taxon>Salviinae</taxon>
        <taxon>Salvia</taxon>
        <taxon>Salvia subgen. Calosphace</taxon>
    </lineage>
</organism>
<dbReference type="PANTHER" id="PTHR45023:SF4">
    <property type="entry name" value="GLYCINE-RICH PROTEIN-RELATED"/>
    <property type="match status" value="1"/>
</dbReference>
<feature type="region of interest" description="Disordered" evidence="1">
    <location>
        <begin position="251"/>
        <end position="275"/>
    </location>
</feature>
<feature type="compositionally biased region" description="Low complexity" evidence="1">
    <location>
        <begin position="1"/>
        <end position="14"/>
    </location>
</feature>
<feature type="region of interest" description="Disordered" evidence="1">
    <location>
        <begin position="1"/>
        <end position="102"/>
    </location>
</feature>
<dbReference type="Proteomes" id="UP001567538">
    <property type="component" value="Unassembled WGS sequence"/>
</dbReference>
<feature type="compositionally biased region" description="Polar residues" evidence="1">
    <location>
        <begin position="257"/>
        <end position="275"/>
    </location>
</feature>
<keyword evidence="3" id="KW-1185">Reference proteome</keyword>
<dbReference type="AlphaFoldDB" id="A0ABD1HQ47"/>
<dbReference type="PANTHER" id="PTHR45023">
    <property type="match status" value="1"/>
</dbReference>
<evidence type="ECO:0008006" key="4">
    <source>
        <dbReference type="Google" id="ProtNLM"/>
    </source>
</evidence>
<evidence type="ECO:0000256" key="1">
    <source>
        <dbReference type="SAM" id="MobiDB-lite"/>
    </source>
</evidence>
<evidence type="ECO:0000313" key="2">
    <source>
        <dbReference type="EMBL" id="KAL1558574.1"/>
    </source>
</evidence>
<protein>
    <recommendedName>
        <fullName evidence="4">MADF domain-containing protein</fullName>
    </recommendedName>
</protein>
<proteinExistence type="predicted"/>
<comment type="caution">
    <text evidence="2">The sequence shown here is derived from an EMBL/GenBank/DDBJ whole genome shotgun (WGS) entry which is preliminary data.</text>
</comment>
<name>A0ABD1HQ47_SALDI</name>
<reference evidence="2 3" key="1">
    <citation type="submission" date="2024-06" db="EMBL/GenBank/DDBJ databases">
        <title>A chromosome level genome sequence of Diviner's sage (Salvia divinorum).</title>
        <authorList>
            <person name="Ford S.A."/>
            <person name="Ro D.-K."/>
            <person name="Ness R.W."/>
            <person name="Phillips M.A."/>
        </authorList>
    </citation>
    <scope>NUCLEOTIDE SEQUENCE [LARGE SCALE GENOMIC DNA]</scope>
    <source>
        <strain evidence="2">SAF-2024a</strain>
        <tissue evidence="2">Leaf</tissue>
    </source>
</reference>
<gene>
    <name evidence="2" type="ORF">AAHA92_09022</name>
</gene>
<dbReference type="EMBL" id="JBEAFC010000004">
    <property type="protein sequence ID" value="KAL1558574.1"/>
    <property type="molecule type" value="Genomic_DNA"/>
</dbReference>
<evidence type="ECO:0000313" key="3">
    <source>
        <dbReference type="Proteomes" id="UP001567538"/>
    </source>
</evidence>